<feature type="region of interest" description="Disordered" evidence="4">
    <location>
        <begin position="252"/>
        <end position="275"/>
    </location>
</feature>
<proteinExistence type="predicted"/>
<organism evidence="5 6">
    <name type="scientific">Camellia sinensis var. sinensis</name>
    <name type="common">China tea</name>
    <dbReference type="NCBI Taxonomy" id="542762"/>
    <lineage>
        <taxon>Eukaryota</taxon>
        <taxon>Viridiplantae</taxon>
        <taxon>Streptophyta</taxon>
        <taxon>Embryophyta</taxon>
        <taxon>Tracheophyta</taxon>
        <taxon>Spermatophyta</taxon>
        <taxon>Magnoliopsida</taxon>
        <taxon>eudicotyledons</taxon>
        <taxon>Gunneridae</taxon>
        <taxon>Pentapetalae</taxon>
        <taxon>asterids</taxon>
        <taxon>Ericales</taxon>
        <taxon>Theaceae</taxon>
        <taxon>Camellia</taxon>
    </lineage>
</organism>
<evidence type="ECO:0000256" key="4">
    <source>
        <dbReference type="SAM" id="MobiDB-lite"/>
    </source>
</evidence>
<evidence type="ECO:0000256" key="2">
    <source>
        <dbReference type="ARBA" id="ARBA00022771"/>
    </source>
</evidence>
<evidence type="ECO:0000313" key="6">
    <source>
        <dbReference type="Proteomes" id="UP000306102"/>
    </source>
</evidence>
<dbReference type="Proteomes" id="UP000306102">
    <property type="component" value="Unassembled WGS sequence"/>
</dbReference>
<dbReference type="PANTHER" id="PTHR34451">
    <property type="entry name" value="PHD FINGER FAMILY PROTEIN"/>
    <property type="match status" value="1"/>
</dbReference>
<dbReference type="SUPFAM" id="SSF57903">
    <property type="entry name" value="FYVE/PHD zinc finger"/>
    <property type="match status" value="1"/>
</dbReference>
<keyword evidence="1" id="KW-0479">Metal-binding</keyword>
<dbReference type="PANTHER" id="PTHR34451:SF7">
    <property type="entry name" value="PHD FINGER FAMILY PROTEIN"/>
    <property type="match status" value="1"/>
</dbReference>
<comment type="caution">
    <text evidence="5">The sequence shown here is derived from an EMBL/GenBank/DDBJ whole genome shotgun (WGS) entry which is preliminary data.</text>
</comment>
<sequence length="315" mass="34470">MNDYTTTTVCGNCGAAEHRRLLHHVRHRGILRRLCTTCVLRLHPHSFCPTCLLIYDLSPPPSNDTVSCFKCYSSSHSRCVSPNPPKPYICPPCANPNLPIFTLKKVEDEVGKGGDGNCQEIDLKAAKVLLVATRIAAASMSIAAVAARAEAERRVKEAAFTRKRAREALEHVGFLLAKDKLNHKCGNNNNNASSVGVVKVEAVKKRIGNQGLDCANEVSARLNAVGLRENERLQRFGRQSNNCASMAVESNEKLRLNPASKNDRPGNLDHLGNNIAHGEKVNHGLYSVPPVGAELQHMQNNRGREENIGSNQSFL</sequence>
<keyword evidence="2" id="KW-0863">Zinc-finger</keyword>
<evidence type="ECO:0000256" key="1">
    <source>
        <dbReference type="ARBA" id="ARBA00022723"/>
    </source>
</evidence>
<protein>
    <submittedName>
        <fullName evidence="5">Uncharacterized protein</fullName>
    </submittedName>
</protein>
<keyword evidence="6" id="KW-1185">Reference proteome</keyword>
<accession>A0A4S4EB74</accession>
<dbReference type="GO" id="GO:0008270">
    <property type="term" value="F:zinc ion binding"/>
    <property type="evidence" value="ECO:0007669"/>
    <property type="project" value="UniProtKB-KW"/>
</dbReference>
<dbReference type="EMBL" id="SDRB02006152">
    <property type="protein sequence ID" value="THG12984.1"/>
    <property type="molecule type" value="Genomic_DNA"/>
</dbReference>
<feature type="compositionally biased region" description="Basic and acidic residues" evidence="4">
    <location>
        <begin position="252"/>
        <end position="267"/>
    </location>
</feature>
<name>A0A4S4EB74_CAMSN</name>
<evidence type="ECO:0000313" key="5">
    <source>
        <dbReference type="EMBL" id="THG12984.1"/>
    </source>
</evidence>
<gene>
    <name evidence="5" type="ORF">TEA_027131</name>
</gene>
<dbReference type="AlphaFoldDB" id="A0A4S4EB74"/>
<keyword evidence="3" id="KW-0862">Zinc</keyword>
<reference evidence="5 6" key="1">
    <citation type="journal article" date="2018" name="Proc. Natl. Acad. Sci. U.S.A.">
        <title>Draft genome sequence of Camellia sinensis var. sinensis provides insights into the evolution of the tea genome and tea quality.</title>
        <authorList>
            <person name="Wei C."/>
            <person name="Yang H."/>
            <person name="Wang S."/>
            <person name="Zhao J."/>
            <person name="Liu C."/>
            <person name="Gao L."/>
            <person name="Xia E."/>
            <person name="Lu Y."/>
            <person name="Tai Y."/>
            <person name="She G."/>
            <person name="Sun J."/>
            <person name="Cao H."/>
            <person name="Tong W."/>
            <person name="Gao Q."/>
            <person name="Li Y."/>
            <person name="Deng W."/>
            <person name="Jiang X."/>
            <person name="Wang W."/>
            <person name="Chen Q."/>
            <person name="Zhang S."/>
            <person name="Li H."/>
            <person name="Wu J."/>
            <person name="Wang P."/>
            <person name="Li P."/>
            <person name="Shi C."/>
            <person name="Zheng F."/>
            <person name="Jian J."/>
            <person name="Huang B."/>
            <person name="Shan D."/>
            <person name="Shi M."/>
            <person name="Fang C."/>
            <person name="Yue Y."/>
            <person name="Li F."/>
            <person name="Li D."/>
            <person name="Wei S."/>
            <person name="Han B."/>
            <person name="Jiang C."/>
            <person name="Yin Y."/>
            <person name="Xia T."/>
            <person name="Zhang Z."/>
            <person name="Bennetzen J.L."/>
            <person name="Zhao S."/>
            <person name="Wan X."/>
        </authorList>
    </citation>
    <scope>NUCLEOTIDE SEQUENCE [LARGE SCALE GENOMIC DNA]</scope>
    <source>
        <strain evidence="6">cv. Shuchazao</strain>
        <tissue evidence="5">Leaf</tissue>
    </source>
</reference>
<evidence type="ECO:0000256" key="3">
    <source>
        <dbReference type="ARBA" id="ARBA00022833"/>
    </source>
</evidence>
<dbReference type="InterPro" id="IPR011011">
    <property type="entry name" value="Znf_FYVE_PHD"/>
</dbReference>